<evidence type="ECO:0000313" key="5">
    <source>
        <dbReference type="Proteomes" id="UP001163064"/>
    </source>
</evidence>
<proteinExistence type="predicted"/>
<organism evidence="4 5">
    <name type="scientific">Streptomyces beihaiensis</name>
    <dbReference type="NCBI Taxonomy" id="2984495"/>
    <lineage>
        <taxon>Bacteria</taxon>
        <taxon>Bacillati</taxon>
        <taxon>Actinomycetota</taxon>
        <taxon>Actinomycetes</taxon>
        <taxon>Kitasatosporales</taxon>
        <taxon>Streptomycetaceae</taxon>
        <taxon>Streptomyces</taxon>
    </lineage>
</organism>
<feature type="domain" description="SHOCT" evidence="3">
    <location>
        <begin position="70"/>
        <end position="95"/>
    </location>
</feature>
<dbReference type="RefSeq" id="WP_266602207.1">
    <property type="nucleotide sequence ID" value="NZ_JAPHNL010000263.1"/>
</dbReference>
<evidence type="ECO:0000313" key="4">
    <source>
        <dbReference type="EMBL" id="MCX3062185.1"/>
    </source>
</evidence>
<evidence type="ECO:0000259" key="3">
    <source>
        <dbReference type="Pfam" id="PF09851"/>
    </source>
</evidence>
<dbReference type="Pfam" id="PF09851">
    <property type="entry name" value="SHOCT"/>
    <property type="match status" value="1"/>
</dbReference>
<feature type="transmembrane region" description="Helical" evidence="2">
    <location>
        <begin position="12"/>
        <end position="37"/>
    </location>
</feature>
<evidence type="ECO:0000256" key="2">
    <source>
        <dbReference type="SAM" id="Phobius"/>
    </source>
</evidence>
<keyword evidence="2" id="KW-0472">Membrane</keyword>
<dbReference type="EMBL" id="JAPHNL010000263">
    <property type="protein sequence ID" value="MCX3062185.1"/>
    <property type="molecule type" value="Genomic_DNA"/>
</dbReference>
<comment type="caution">
    <text evidence="4">The sequence shown here is derived from an EMBL/GenBank/DDBJ whole genome shotgun (WGS) entry which is preliminary data.</text>
</comment>
<dbReference type="InterPro" id="IPR018649">
    <property type="entry name" value="SHOCT"/>
</dbReference>
<keyword evidence="2" id="KW-0812">Transmembrane</keyword>
<dbReference type="Proteomes" id="UP001163064">
    <property type="component" value="Unassembled WGS sequence"/>
</dbReference>
<protein>
    <submittedName>
        <fullName evidence="4">SHOCT domain-containing protein</fullName>
    </submittedName>
</protein>
<reference evidence="4" key="1">
    <citation type="submission" date="2022-10" db="EMBL/GenBank/DDBJ databases">
        <title>Streptomyces beihaiensis sp. nov., a chitin degrading actinobacterium, isolated from shrimp pond soil.</title>
        <authorList>
            <person name="Xie J."/>
            <person name="Shen N."/>
        </authorList>
    </citation>
    <scope>NUCLEOTIDE SEQUENCE</scope>
    <source>
        <strain evidence="4">GXMU-J5</strain>
    </source>
</reference>
<accession>A0ABT3U1Q2</accession>
<feature type="region of interest" description="Disordered" evidence="1">
    <location>
        <begin position="44"/>
        <end position="71"/>
    </location>
</feature>
<feature type="compositionally biased region" description="Pro residues" evidence="1">
    <location>
        <begin position="50"/>
        <end position="62"/>
    </location>
</feature>
<evidence type="ECO:0000256" key="1">
    <source>
        <dbReference type="SAM" id="MobiDB-lite"/>
    </source>
</evidence>
<gene>
    <name evidence="4" type="ORF">OFY01_20955</name>
</gene>
<sequence length="116" mass="12189">MFWYDHGHDVSGWGWFAMSFGMVLFWAVIIAVGVLLFRALARTGGGAAAGPPPPSVPPPSTPPSASMSRPEQLLAERFARGEIDEDEYKRRLAVLRAAHGPASGAGGQGSEGSHGS</sequence>
<keyword evidence="2" id="KW-1133">Transmembrane helix</keyword>
<name>A0ABT3U1Q2_9ACTN</name>
<keyword evidence="5" id="KW-1185">Reference proteome</keyword>